<name>A0A7H8R0V1_TALRU</name>
<protein>
    <recommendedName>
        <fullName evidence="10">Enoyl reductase (ER) domain-containing protein</fullName>
    </recommendedName>
</protein>
<evidence type="ECO:0000256" key="2">
    <source>
        <dbReference type="ARBA" id="ARBA00022723"/>
    </source>
</evidence>
<dbReference type="OrthoDB" id="442947at2759"/>
<dbReference type="Pfam" id="PF08240">
    <property type="entry name" value="ADH_N"/>
    <property type="match status" value="1"/>
</dbReference>
<feature type="non-terminal residue" evidence="8">
    <location>
        <position position="381"/>
    </location>
</feature>
<dbReference type="InterPro" id="IPR036291">
    <property type="entry name" value="NAD(P)-bd_dom_sf"/>
</dbReference>
<keyword evidence="4" id="KW-0560">Oxidoreductase</keyword>
<evidence type="ECO:0000313" key="9">
    <source>
        <dbReference type="Proteomes" id="UP000509510"/>
    </source>
</evidence>
<dbReference type="KEGG" id="trg:TRUGW13939_07144"/>
<dbReference type="PANTHER" id="PTHR42813">
    <property type="entry name" value="ZINC-TYPE ALCOHOL DEHYDROGENASE-LIKE"/>
    <property type="match status" value="1"/>
</dbReference>
<gene>
    <name evidence="8" type="ORF">TRUGW13939_07144</name>
</gene>
<evidence type="ECO:0000313" key="8">
    <source>
        <dbReference type="EMBL" id="QKX60002.1"/>
    </source>
</evidence>
<keyword evidence="3 5" id="KW-0862">Zinc</keyword>
<organism evidence="8 9">
    <name type="scientific">Talaromyces rugulosus</name>
    <name type="common">Penicillium rugulosum</name>
    <dbReference type="NCBI Taxonomy" id="121627"/>
    <lineage>
        <taxon>Eukaryota</taxon>
        <taxon>Fungi</taxon>
        <taxon>Dikarya</taxon>
        <taxon>Ascomycota</taxon>
        <taxon>Pezizomycotina</taxon>
        <taxon>Eurotiomycetes</taxon>
        <taxon>Eurotiomycetidae</taxon>
        <taxon>Eurotiales</taxon>
        <taxon>Trichocomaceae</taxon>
        <taxon>Talaromyces</taxon>
        <taxon>Talaromyces sect. Islandici</taxon>
    </lineage>
</organism>
<dbReference type="Gene3D" id="3.90.180.10">
    <property type="entry name" value="Medium-chain alcohol dehydrogenases, catalytic domain"/>
    <property type="match status" value="2"/>
</dbReference>
<reference evidence="9" key="1">
    <citation type="submission" date="2020-06" db="EMBL/GenBank/DDBJ databases">
        <title>A chromosome-scale genome assembly of Talaromyces rugulosus W13939.</title>
        <authorList>
            <person name="Wang B."/>
            <person name="Guo L."/>
            <person name="Ye K."/>
            <person name="Wang L."/>
        </authorList>
    </citation>
    <scope>NUCLEOTIDE SEQUENCE [LARGE SCALE GENOMIC DNA]</scope>
    <source>
        <strain evidence="9">W13939</strain>
    </source>
</reference>
<evidence type="ECO:0000256" key="5">
    <source>
        <dbReference type="RuleBase" id="RU361277"/>
    </source>
</evidence>
<proteinExistence type="inferred from homology"/>
<dbReference type="GeneID" id="55994637"/>
<dbReference type="InterPro" id="IPR002328">
    <property type="entry name" value="ADH_Zn_CS"/>
</dbReference>
<feature type="domain" description="Alcohol dehydrogenase-like C-terminal" evidence="6">
    <location>
        <begin position="216"/>
        <end position="325"/>
    </location>
</feature>
<dbReference type="Gene3D" id="3.40.50.720">
    <property type="entry name" value="NAD(P)-binding Rossmann-like Domain"/>
    <property type="match status" value="1"/>
</dbReference>
<comment type="cofactor">
    <cofactor evidence="1 5">
        <name>Zn(2+)</name>
        <dbReference type="ChEBI" id="CHEBI:29105"/>
    </cofactor>
</comment>
<evidence type="ECO:0000259" key="6">
    <source>
        <dbReference type="Pfam" id="PF00107"/>
    </source>
</evidence>
<dbReference type="SUPFAM" id="SSF51735">
    <property type="entry name" value="NAD(P)-binding Rossmann-fold domains"/>
    <property type="match status" value="1"/>
</dbReference>
<evidence type="ECO:0000256" key="4">
    <source>
        <dbReference type="ARBA" id="ARBA00023002"/>
    </source>
</evidence>
<evidence type="ECO:0000256" key="1">
    <source>
        <dbReference type="ARBA" id="ARBA00001947"/>
    </source>
</evidence>
<evidence type="ECO:0008006" key="10">
    <source>
        <dbReference type="Google" id="ProtNLM"/>
    </source>
</evidence>
<evidence type="ECO:0000256" key="3">
    <source>
        <dbReference type="ARBA" id="ARBA00022833"/>
    </source>
</evidence>
<comment type="similarity">
    <text evidence="5">Belongs to the zinc-containing alcohol dehydrogenase family.</text>
</comment>
<dbReference type="AlphaFoldDB" id="A0A7H8R0V1"/>
<keyword evidence="9" id="KW-1185">Reference proteome</keyword>
<sequence>RLMKIYEPAAMQAVIYEGPFNISVKEHPKPVIINESDAILKVQIAGICGSDLHMYRGHQKTTTGHIMGHEFVGIVEDIGSEVSRFKVGQKVMSIFSPMCMKCWFCEHGYTNRCVNGPSFGSMSLNGGQSEYVRVPYADSTLETIPPEVSDEQMIIMCDIFPTGYYGAMKALMKLKNGRETAESIVGGTLHAPSALRPNFKQQPLSEAVVVCLGCGPVGVCAVLTAKVLGAGTVYAVDSVDDRLEEARKMGAIPLNLNTDDISAIVKSVTGGRGADAVVESVGNQSALKLAFDVVRACGVISSIGFHQSELPFTGFEAYSKNIDLNMGRAAVRPVFGEALKVFAENQDKFADFITHRMPLAEAPKAYEIFEKHQARKVILTL</sequence>
<dbReference type="CDD" id="cd08284">
    <property type="entry name" value="FDH_like_2"/>
    <property type="match status" value="1"/>
</dbReference>
<keyword evidence="2 5" id="KW-0479">Metal-binding</keyword>
<dbReference type="RefSeq" id="XP_035346179.1">
    <property type="nucleotide sequence ID" value="XM_035490286.1"/>
</dbReference>
<dbReference type="Pfam" id="PF00107">
    <property type="entry name" value="ADH_zinc_N"/>
    <property type="match status" value="1"/>
</dbReference>
<dbReference type="PANTHER" id="PTHR42813:SF2">
    <property type="entry name" value="DEHYDROGENASE, ZINC-CONTAINING, PUTATIVE (AFU_ORTHOLOGUE AFUA_2G02810)-RELATED"/>
    <property type="match status" value="1"/>
</dbReference>
<dbReference type="InterPro" id="IPR013149">
    <property type="entry name" value="ADH-like_C"/>
</dbReference>
<dbReference type="PROSITE" id="PS00059">
    <property type="entry name" value="ADH_ZINC"/>
    <property type="match status" value="1"/>
</dbReference>
<dbReference type="SUPFAM" id="SSF50129">
    <property type="entry name" value="GroES-like"/>
    <property type="match status" value="1"/>
</dbReference>
<dbReference type="GO" id="GO:0008270">
    <property type="term" value="F:zinc ion binding"/>
    <property type="evidence" value="ECO:0007669"/>
    <property type="project" value="InterPro"/>
</dbReference>
<dbReference type="Proteomes" id="UP000509510">
    <property type="component" value="Chromosome IV"/>
</dbReference>
<dbReference type="InterPro" id="IPR013154">
    <property type="entry name" value="ADH-like_N"/>
</dbReference>
<dbReference type="GO" id="GO:0016491">
    <property type="term" value="F:oxidoreductase activity"/>
    <property type="evidence" value="ECO:0007669"/>
    <property type="project" value="UniProtKB-KW"/>
</dbReference>
<evidence type="ECO:0000259" key="7">
    <source>
        <dbReference type="Pfam" id="PF08240"/>
    </source>
</evidence>
<dbReference type="InterPro" id="IPR011032">
    <property type="entry name" value="GroES-like_sf"/>
</dbReference>
<dbReference type="EMBL" id="CP055901">
    <property type="protein sequence ID" value="QKX60002.1"/>
    <property type="molecule type" value="Genomic_DNA"/>
</dbReference>
<accession>A0A7H8R0V1</accession>
<feature type="domain" description="Alcohol dehydrogenase-like N-terminal" evidence="7">
    <location>
        <begin position="36"/>
        <end position="137"/>
    </location>
</feature>